<feature type="transmembrane region" description="Helical" evidence="1">
    <location>
        <begin position="119"/>
        <end position="140"/>
    </location>
</feature>
<name>A0A3N4Z643_9MICO</name>
<reference evidence="2 3" key="1">
    <citation type="submission" date="2018-11" db="EMBL/GenBank/DDBJ databases">
        <title>Sequencing the genomes of 1000 actinobacteria strains.</title>
        <authorList>
            <person name="Klenk H.-P."/>
        </authorList>
    </citation>
    <scope>NUCLEOTIDE SEQUENCE [LARGE SCALE GENOMIC DNA]</scope>
    <source>
        <strain evidence="2 3">DSM 14418</strain>
    </source>
</reference>
<dbReference type="AlphaFoldDB" id="A0A3N4Z643"/>
<evidence type="ECO:0000313" key="2">
    <source>
        <dbReference type="EMBL" id="RPF27266.1"/>
    </source>
</evidence>
<dbReference type="InterPro" id="IPR009937">
    <property type="entry name" value="Phage_holin_3_6"/>
</dbReference>
<comment type="caution">
    <text evidence="2">The sequence shown here is derived from an EMBL/GenBank/DDBJ whole genome shotgun (WGS) entry which is preliminary data.</text>
</comment>
<accession>A0A3N4Z643</accession>
<sequence length="172" mass="17386">MGLSASAPVPSDGCEEKIVASTSADGPTTPVVEDAYVGGQAPGGAPRGKTIGELVSSVSEQFSRLIRDELQLAQAQLAEKGKRLGTGAGFLGFAAVMGLYAFGVLLAAAVLGLATALPAWLSALIVAVVLLVVAGIAALLGKKAIDASKEFEAKPQEGIKEDLDAVKKGIKK</sequence>
<dbReference type="Pfam" id="PF07332">
    <property type="entry name" value="Phage_holin_3_6"/>
    <property type="match status" value="1"/>
</dbReference>
<organism evidence="2 3">
    <name type="scientific">Georgenia muralis</name>
    <dbReference type="NCBI Taxonomy" id="154117"/>
    <lineage>
        <taxon>Bacteria</taxon>
        <taxon>Bacillati</taxon>
        <taxon>Actinomycetota</taxon>
        <taxon>Actinomycetes</taxon>
        <taxon>Micrococcales</taxon>
        <taxon>Bogoriellaceae</taxon>
        <taxon>Georgenia</taxon>
    </lineage>
</organism>
<keyword evidence="1" id="KW-0472">Membrane</keyword>
<protein>
    <submittedName>
        <fullName evidence="2">Putative superfamily III holin-X</fullName>
    </submittedName>
</protein>
<keyword evidence="1" id="KW-1133">Transmembrane helix</keyword>
<proteinExistence type="predicted"/>
<dbReference type="Proteomes" id="UP000280726">
    <property type="component" value="Unassembled WGS sequence"/>
</dbReference>
<gene>
    <name evidence="2" type="ORF">EDD32_1737</name>
</gene>
<keyword evidence="3" id="KW-1185">Reference proteome</keyword>
<feature type="transmembrane region" description="Helical" evidence="1">
    <location>
        <begin position="90"/>
        <end position="113"/>
    </location>
</feature>
<keyword evidence="1" id="KW-0812">Transmembrane</keyword>
<dbReference type="EMBL" id="RKRA01000001">
    <property type="protein sequence ID" value="RPF27266.1"/>
    <property type="molecule type" value="Genomic_DNA"/>
</dbReference>
<evidence type="ECO:0000256" key="1">
    <source>
        <dbReference type="SAM" id="Phobius"/>
    </source>
</evidence>
<dbReference type="OrthoDB" id="5148340at2"/>
<evidence type="ECO:0000313" key="3">
    <source>
        <dbReference type="Proteomes" id="UP000280726"/>
    </source>
</evidence>